<dbReference type="InterPro" id="IPR052571">
    <property type="entry name" value="Mt_RNA_Methyltransferase"/>
</dbReference>
<dbReference type="KEGG" id="pnl:PNK_0105"/>
<dbReference type="Proteomes" id="UP000069902">
    <property type="component" value="Chromosome cPNK"/>
</dbReference>
<dbReference type="InterPro" id="IPR029063">
    <property type="entry name" value="SAM-dependent_MTases_sf"/>
</dbReference>
<organism evidence="5 6">
    <name type="scientific">Candidatus Protochlamydia naegleriophila</name>
    <dbReference type="NCBI Taxonomy" id="389348"/>
    <lineage>
        <taxon>Bacteria</taxon>
        <taxon>Pseudomonadati</taxon>
        <taxon>Chlamydiota</taxon>
        <taxon>Chlamydiia</taxon>
        <taxon>Parachlamydiales</taxon>
        <taxon>Parachlamydiaceae</taxon>
        <taxon>Candidatus Protochlamydia</taxon>
    </lineage>
</organism>
<dbReference type="EMBL" id="LN879502">
    <property type="protein sequence ID" value="CUI15743.1"/>
    <property type="molecule type" value="Genomic_DNA"/>
</dbReference>
<keyword evidence="5" id="KW-0489">Methyltransferase</keyword>
<evidence type="ECO:0000256" key="2">
    <source>
        <dbReference type="ARBA" id="ARBA00022946"/>
    </source>
</evidence>
<name>A0A0U5JBK0_9BACT</name>
<evidence type="ECO:0000256" key="4">
    <source>
        <dbReference type="ARBA" id="ARBA00023014"/>
    </source>
</evidence>
<proteinExistence type="predicted"/>
<dbReference type="STRING" id="389348.PNK_0105"/>
<keyword evidence="3" id="KW-0408">Iron</keyword>
<keyword evidence="5" id="KW-0808">Transferase</keyword>
<keyword evidence="4" id="KW-0411">Iron-sulfur</keyword>
<dbReference type="SUPFAM" id="SSF53335">
    <property type="entry name" value="S-adenosyl-L-methionine-dependent methyltransferases"/>
    <property type="match status" value="1"/>
</dbReference>
<keyword evidence="2" id="KW-0809">Transit peptide</keyword>
<dbReference type="EC" id="2.1.1.-" evidence="5"/>
<dbReference type="Pfam" id="PF09243">
    <property type="entry name" value="Rsm22"/>
    <property type="match status" value="1"/>
</dbReference>
<gene>
    <name evidence="5" type="ORF">PNK_0105</name>
</gene>
<keyword evidence="6" id="KW-1185">Reference proteome</keyword>
<protein>
    <submittedName>
        <fullName evidence="5">Putative methyltransferase</fullName>
        <ecNumber evidence="5">2.1.1.-</ecNumber>
    </submittedName>
</protein>
<dbReference type="GO" id="GO:0015935">
    <property type="term" value="C:small ribosomal subunit"/>
    <property type="evidence" value="ECO:0007669"/>
    <property type="project" value="TreeGrafter"/>
</dbReference>
<dbReference type="InParanoid" id="A0A0U5JBK0"/>
<accession>A0A0U5JBK0</accession>
<dbReference type="CDD" id="cd02440">
    <property type="entry name" value="AdoMet_MTases"/>
    <property type="match status" value="1"/>
</dbReference>
<dbReference type="GO" id="GO:0046872">
    <property type="term" value="F:metal ion binding"/>
    <property type="evidence" value="ECO:0007669"/>
    <property type="project" value="UniProtKB-KW"/>
</dbReference>
<dbReference type="PANTHER" id="PTHR13184">
    <property type="entry name" value="37S RIBOSOMAL PROTEIN S22"/>
    <property type="match status" value="1"/>
</dbReference>
<dbReference type="Gene3D" id="3.40.50.150">
    <property type="entry name" value="Vaccinia Virus protein VP39"/>
    <property type="match status" value="1"/>
</dbReference>
<evidence type="ECO:0000313" key="6">
    <source>
        <dbReference type="Proteomes" id="UP000069902"/>
    </source>
</evidence>
<evidence type="ECO:0000313" key="5">
    <source>
        <dbReference type="EMBL" id="CUI15743.1"/>
    </source>
</evidence>
<dbReference type="GO" id="GO:0006412">
    <property type="term" value="P:translation"/>
    <property type="evidence" value="ECO:0007669"/>
    <property type="project" value="InterPro"/>
</dbReference>
<dbReference type="InterPro" id="IPR015324">
    <property type="entry name" value="Ribosomal_Rsm22-like"/>
</dbReference>
<dbReference type="GO" id="GO:0032259">
    <property type="term" value="P:methylation"/>
    <property type="evidence" value="ECO:0007669"/>
    <property type="project" value="UniProtKB-KW"/>
</dbReference>
<dbReference type="PATRIC" id="fig|389348.3.peg.123"/>
<keyword evidence="1" id="KW-0479">Metal-binding</keyword>
<dbReference type="GO" id="GO:0051536">
    <property type="term" value="F:iron-sulfur cluster binding"/>
    <property type="evidence" value="ECO:0007669"/>
    <property type="project" value="UniProtKB-KW"/>
</dbReference>
<reference evidence="6" key="1">
    <citation type="submission" date="2015-09" db="EMBL/GenBank/DDBJ databases">
        <authorList>
            <person name="Bertelli C."/>
        </authorList>
    </citation>
    <scope>NUCLEOTIDE SEQUENCE [LARGE SCALE GENOMIC DNA]</scope>
    <source>
        <strain evidence="6">KNic</strain>
    </source>
</reference>
<evidence type="ECO:0000256" key="1">
    <source>
        <dbReference type="ARBA" id="ARBA00022723"/>
    </source>
</evidence>
<dbReference type="AlphaFoldDB" id="A0A0U5JBK0"/>
<dbReference type="PANTHER" id="PTHR13184:SF5">
    <property type="entry name" value="METHYLTRANSFERASE-LIKE PROTEIN 17, MITOCHONDRIAL"/>
    <property type="match status" value="1"/>
</dbReference>
<dbReference type="GO" id="GO:0003735">
    <property type="term" value="F:structural constituent of ribosome"/>
    <property type="evidence" value="ECO:0007669"/>
    <property type="project" value="TreeGrafter"/>
</dbReference>
<sequence length="324" mass="36371">MQLPEDLQKAIETEIESTGLKELSQAREELTDRYRIPSQKRQFMTSDVQRQSYLATRLPATYAAVYQALQAVKKQSEELSPNSLLDLGAGPGTALWAACNVFPTLQSATLLEKDLSLANFGKRLAQYSDHAAIQEARWETADLEQLPDLPVHDIVTLSYSIGELAPALIPALLEKCWQAARQLLVIIEPGTPIGFERIRLIRRQLIEMGGHLVAPCPHHAECPMEGQDWCHFAARIERTSFHRRLKSGSLSYEDEKFSYVAASKVVHPLPPARILRHPHHRSGHSLFTLCTANGVKQATVSKRCGSDYKQARKLEWGDPFPFNL</sequence>
<dbReference type="GO" id="GO:0008168">
    <property type="term" value="F:methyltransferase activity"/>
    <property type="evidence" value="ECO:0007669"/>
    <property type="project" value="UniProtKB-KW"/>
</dbReference>
<evidence type="ECO:0000256" key="3">
    <source>
        <dbReference type="ARBA" id="ARBA00023004"/>
    </source>
</evidence>
<dbReference type="RefSeq" id="WP_032124776.1">
    <property type="nucleotide sequence ID" value="NZ_LN879502.1"/>
</dbReference>